<reference evidence="10" key="1">
    <citation type="journal article" date="2019" name="Int. J. Syst. Evol. Microbiol.">
        <title>The Global Catalogue of Microorganisms (GCM) 10K type strain sequencing project: providing services to taxonomists for standard genome sequencing and annotation.</title>
        <authorList>
            <consortium name="The Broad Institute Genomics Platform"/>
            <consortium name="The Broad Institute Genome Sequencing Center for Infectious Disease"/>
            <person name="Wu L."/>
            <person name="Ma J."/>
        </authorList>
    </citation>
    <scope>NUCLEOTIDE SEQUENCE [LARGE SCALE GENOMIC DNA]</scope>
    <source>
        <strain evidence="10">JCM 17986</strain>
    </source>
</reference>
<dbReference type="PANTHER" id="PTHR40074:SF2">
    <property type="entry name" value="O-ACETYLTRANSFERASE WECH"/>
    <property type="match status" value="1"/>
</dbReference>
<feature type="transmembrane region" description="Helical" evidence="7">
    <location>
        <begin position="342"/>
        <end position="362"/>
    </location>
</feature>
<dbReference type="EMBL" id="BAABHS010000003">
    <property type="protein sequence ID" value="GAA4952291.1"/>
    <property type="molecule type" value="Genomic_DNA"/>
</dbReference>
<organism evidence="9 10">
    <name type="scientific">Yinghuangia aomiensis</name>
    <dbReference type="NCBI Taxonomy" id="676205"/>
    <lineage>
        <taxon>Bacteria</taxon>
        <taxon>Bacillati</taxon>
        <taxon>Actinomycetota</taxon>
        <taxon>Actinomycetes</taxon>
        <taxon>Kitasatosporales</taxon>
        <taxon>Streptomycetaceae</taxon>
        <taxon>Yinghuangia</taxon>
    </lineage>
</organism>
<dbReference type="Proteomes" id="UP001500466">
    <property type="component" value="Unassembled WGS sequence"/>
</dbReference>
<evidence type="ECO:0000256" key="3">
    <source>
        <dbReference type="ARBA" id="ARBA00022475"/>
    </source>
</evidence>
<keyword evidence="10" id="KW-1185">Reference proteome</keyword>
<feature type="transmembrane region" description="Helical" evidence="7">
    <location>
        <begin position="303"/>
        <end position="322"/>
    </location>
</feature>
<comment type="subcellular location">
    <subcellularLocation>
        <location evidence="1">Cell membrane</location>
        <topology evidence="1">Multi-pass membrane protein</topology>
    </subcellularLocation>
</comment>
<feature type="transmembrane region" description="Helical" evidence="7">
    <location>
        <begin position="93"/>
        <end position="112"/>
    </location>
</feature>
<keyword evidence="9" id="KW-0012">Acyltransferase</keyword>
<dbReference type="Pfam" id="PF01757">
    <property type="entry name" value="Acyl_transf_3"/>
    <property type="match status" value="1"/>
</dbReference>
<dbReference type="PANTHER" id="PTHR40074">
    <property type="entry name" value="O-ACETYLTRANSFERASE WECH"/>
    <property type="match status" value="1"/>
</dbReference>
<dbReference type="GO" id="GO:0016746">
    <property type="term" value="F:acyltransferase activity"/>
    <property type="evidence" value="ECO:0007669"/>
    <property type="project" value="UniProtKB-KW"/>
</dbReference>
<evidence type="ECO:0000313" key="10">
    <source>
        <dbReference type="Proteomes" id="UP001500466"/>
    </source>
</evidence>
<evidence type="ECO:0000256" key="4">
    <source>
        <dbReference type="ARBA" id="ARBA00022692"/>
    </source>
</evidence>
<keyword evidence="5 7" id="KW-1133">Transmembrane helix</keyword>
<feature type="transmembrane region" description="Helical" evidence="7">
    <location>
        <begin position="170"/>
        <end position="189"/>
    </location>
</feature>
<dbReference type="InterPro" id="IPR002656">
    <property type="entry name" value="Acyl_transf_3_dom"/>
</dbReference>
<name>A0ABP9GTH7_9ACTN</name>
<feature type="transmembrane region" description="Helical" evidence="7">
    <location>
        <begin position="138"/>
        <end position="158"/>
    </location>
</feature>
<evidence type="ECO:0000256" key="1">
    <source>
        <dbReference type="ARBA" id="ARBA00004651"/>
    </source>
</evidence>
<feature type="transmembrane region" description="Helical" evidence="7">
    <location>
        <begin position="209"/>
        <end position="226"/>
    </location>
</feature>
<keyword evidence="6 7" id="KW-0472">Membrane</keyword>
<keyword evidence="9" id="KW-0808">Transferase</keyword>
<evidence type="ECO:0000256" key="2">
    <source>
        <dbReference type="ARBA" id="ARBA00007400"/>
    </source>
</evidence>
<evidence type="ECO:0000256" key="5">
    <source>
        <dbReference type="ARBA" id="ARBA00022989"/>
    </source>
</evidence>
<evidence type="ECO:0000256" key="7">
    <source>
        <dbReference type="SAM" id="Phobius"/>
    </source>
</evidence>
<evidence type="ECO:0000313" key="9">
    <source>
        <dbReference type="EMBL" id="GAA4952291.1"/>
    </source>
</evidence>
<feature type="transmembrane region" description="Helical" evidence="7">
    <location>
        <begin position="62"/>
        <end position="81"/>
    </location>
</feature>
<accession>A0ABP9GTH7</accession>
<comment type="caution">
    <text evidence="9">The sequence shown here is derived from an EMBL/GenBank/DDBJ whole genome shotgun (WGS) entry which is preliminary data.</text>
</comment>
<gene>
    <name evidence="9" type="ORF">GCM10023205_11820</name>
</gene>
<protein>
    <submittedName>
        <fullName evidence="9">Acyltransferase</fullName>
    </submittedName>
</protein>
<feature type="transmembrane region" description="Helical" evidence="7">
    <location>
        <begin position="21"/>
        <end position="42"/>
    </location>
</feature>
<dbReference type="RefSeq" id="WP_345674195.1">
    <property type="nucleotide sequence ID" value="NZ_BAABHS010000003.1"/>
</dbReference>
<keyword evidence="4 7" id="KW-0812">Transmembrane</keyword>
<comment type="similarity">
    <text evidence="2">Belongs to the acyltransferase 3 family.</text>
</comment>
<feature type="domain" description="Acyltransferase 3" evidence="8">
    <location>
        <begin position="26"/>
        <end position="351"/>
    </location>
</feature>
<keyword evidence="3" id="KW-1003">Cell membrane</keyword>
<proteinExistence type="inferred from homology"/>
<feature type="transmembrane region" description="Helical" evidence="7">
    <location>
        <begin position="275"/>
        <end position="296"/>
    </location>
</feature>
<sequence length="393" mass="42671">MTGKGGQAPRDRESGPRTARAHLTHVDLMRVVAFLAVVLVHASGTTYPFPGAAPSFGQLMLHSMRMVFFFVSTFVLFYAWYDRPLHPGRFIRRRLRLIGIPYLAWSVAYWSLGDRWRIAHDPGAAVHDLRDVVVWGGAWYHLYFLLVSLQVAVLFPLFRLLVRRTRGRHGRLLAGAAVLQAASLAVVFAPDPLGWGPAEFYREHGFAFFPTYAFFLVAGALAAVHFDAFHRWVGAHTRLCAGVVVAALAVTYAAFRGNMADGMSPVAASNALQPVSLLWGAAVVWGLYALCARWAAHGAPGRAAVAGGVDIAFGIYLVHPMVLRLLEMSGYTAWLPLPPLPATLVLWGIVAGLSGAAAYLIGRSPASLLVGRERRPTAKPAGHRVRGHATAAL</sequence>
<evidence type="ECO:0000256" key="6">
    <source>
        <dbReference type="ARBA" id="ARBA00023136"/>
    </source>
</evidence>
<evidence type="ECO:0000259" key="8">
    <source>
        <dbReference type="Pfam" id="PF01757"/>
    </source>
</evidence>
<feature type="transmembrane region" description="Helical" evidence="7">
    <location>
        <begin position="238"/>
        <end position="255"/>
    </location>
</feature>